<evidence type="ECO:0000313" key="1">
    <source>
        <dbReference type="EMBL" id="VIO68795.1"/>
    </source>
</evidence>
<dbReference type="AlphaFoldDB" id="A0A508T0A2"/>
<evidence type="ECO:0008006" key="3">
    <source>
        <dbReference type="Google" id="ProtNLM"/>
    </source>
</evidence>
<proteinExistence type="predicted"/>
<dbReference type="EMBL" id="CAADFC020000008">
    <property type="protein sequence ID" value="VIO68795.1"/>
    <property type="molecule type" value="Genomic_DNA"/>
</dbReference>
<sequence>MEPKELLKTLIEIIGQIQTDSELECPPLTGATKPIGAVPEFDSKVWPVATTILATQIDVPIPDDVNIFIDETTKEPRSLDEIAVFVCELQKKQGEKKAAA</sequence>
<dbReference type="Proteomes" id="UP000328092">
    <property type="component" value="Unassembled WGS sequence"/>
</dbReference>
<reference evidence="1" key="1">
    <citation type="submission" date="2019-02" db="EMBL/GenBank/DDBJ databases">
        <authorList>
            <person name="Pothier F.J."/>
        </authorList>
    </citation>
    <scope>NUCLEOTIDE SEQUENCE</scope>
    <source>
        <strain evidence="1">CI-1B</strain>
    </source>
</reference>
<name>A0A508T0A2_9BRAD</name>
<evidence type="ECO:0000313" key="2">
    <source>
        <dbReference type="Proteomes" id="UP000328092"/>
    </source>
</evidence>
<organism evidence="1 2">
    <name type="scientific">Bradyrhizobium ivorense</name>
    <dbReference type="NCBI Taxonomy" id="2511166"/>
    <lineage>
        <taxon>Bacteria</taxon>
        <taxon>Pseudomonadati</taxon>
        <taxon>Pseudomonadota</taxon>
        <taxon>Alphaproteobacteria</taxon>
        <taxon>Hyphomicrobiales</taxon>
        <taxon>Nitrobacteraceae</taxon>
        <taxon>Bradyrhizobium</taxon>
    </lineage>
</organism>
<gene>
    <name evidence="1" type="ORF">CI1B_23610</name>
</gene>
<comment type="caution">
    <text evidence="1">The sequence shown here is derived from an EMBL/GenBank/DDBJ whole genome shotgun (WGS) entry which is preliminary data.</text>
</comment>
<accession>A0A508T0A2</accession>
<dbReference type="RefSeq" id="WP_139859078.1">
    <property type="nucleotide sequence ID" value="NZ_CAADFC020000008.1"/>
</dbReference>
<keyword evidence="2" id="KW-1185">Reference proteome</keyword>
<dbReference type="OrthoDB" id="8241181at2"/>
<protein>
    <recommendedName>
        <fullName evidence="3">Carrier domain-containing protein</fullName>
    </recommendedName>
</protein>